<evidence type="ECO:0000259" key="2">
    <source>
        <dbReference type="PROSITE" id="PS50858"/>
    </source>
</evidence>
<reference evidence="3" key="1">
    <citation type="submission" date="2022-08" db="EMBL/GenBank/DDBJ databases">
        <title>Novel sulphate-reducing endosymbionts in the free-living metamonad Anaeramoeba.</title>
        <authorList>
            <person name="Jerlstrom-Hultqvist J."/>
            <person name="Cepicka I."/>
            <person name="Gallot-Lavallee L."/>
            <person name="Salas-Leiva D."/>
            <person name="Curtis B.A."/>
            <person name="Zahonova K."/>
            <person name="Pipaliya S."/>
            <person name="Dacks J."/>
            <person name="Roger A.J."/>
        </authorList>
    </citation>
    <scope>NUCLEOTIDE SEQUENCE</scope>
    <source>
        <strain evidence="3">Busselton2</strain>
    </source>
</reference>
<proteinExistence type="predicted"/>
<evidence type="ECO:0000313" key="3">
    <source>
        <dbReference type="EMBL" id="KAJ3449597.1"/>
    </source>
</evidence>
<feature type="region of interest" description="Disordered" evidence="1">
    <location>
        <begin position="256"/>
        <end position="280"/>
    </location>
</feature>
<feature type="domain" description="BSD" evidence="2">
    <location>
        <begin position="170"/>
        <end position="222"/>
    </location>
</feature>
<dbReference type="PANTHER" id="PTHR16019:SF5">
    <property type="entry name" value="BSD DOMAIN-CONTAINING PROTEIN 1"/>
    <property type="match status" value="1"/>
</dbReference>
<dbReference type="SUPFAM" id="SSF140383">
    <property type="entry name" value="BSD domain-like"/>
    <property type="match status" value="1"/>
</dbReference>
<evidence type="ECO:0000313" key="4">
    <source>
        <dbReference type="Proteomes" id="UP001146793"/>
    </source>
</evidence>
<dbReference type="InterPro" id="IPR051494">
    <property type="entry name" value="BSD_domain-containing"/>
</dbReference>
<dbReference type="Pfam" id="PF03909">
    <property type="entry name" value="BSD"/>
    <property type="match status" value="1"/>
</dbReference>
<dbReference type="SMART" id="SM00751">
    <property type="entry name" value="BSD"/>
    <property type="match status" value="1"/>
</dbReference>
<organism evidence="3 4">
    <name type="scientific">Anaeramoeba flamelloides</name>
    <dbReference type="NCBI Taxonomy" id="1746091"/>
    <lineage>
        <taxon>Eukaryota</taxon>
        <taxon>Metamonada</taxon>
        <taxon>Anaeramoebidae</taxon>
        <taxon>Anaeramoeba</taxon>
    </lineage>
</organism>
<protein>
    <submittedName>
        <fullName evidence="3">Bsd domain-containing protein</fullName>
    </submittedName>
</protein>
<comment type="caution">
    <text evidence="3">The sequence shown here is derived from an EMBL/GenBank/DDBJ whole genome shotgun (WGS) entry which is preliminary data.</text>
</comment>
<dbReference type="GO" id="GO:0005737">
    <property type="term" value="C:cytoplasm"/>
    <property type="evidence" value="ECO:0007669"/>
    <property type="project" value="TreeGrafter"/>
</dbReference>
<gene>
    <name evidence="3" type="ORF">M0812_05750</name>
</gene>
<dbReference type="Gene3D" id="1.10.3970.10">
    <property type="entry name" value="BSD domain"/>
    <property type="match status" value="1"/>
</dbReference>
<sequence length="308" mass="36354">MSFFWSDPFVIPDNTKKKKFKKKRNKSKIEVFLSQKVACLFDFVTSTTNLFYEDLKDFKNSLKTETVEVINELLNGSDNNSKIVKDGSQFRSIHLGDIDQIQNDQNKSEKDKEGKMEKIQQIIMLKQKENKNQIVPKKVVEEDEKALFQLQSNQGTYTKDPEDHENFFLWKQNEHFKLHTREIEVLLSENKTVGGMFRKLVPDRAMYEDFWNRYFFQLELLRRKEKEKKLLKAIQESTELSKNITFIKNEEIEEEENNKTSIFGEDPNSDLDNDVDKSGIDSEEAETLFQELSELSDLNEEYLQLSLN</sequence>
<evidence type="ECO:0000256" key="1">
    <source>
        <dbReference type="SAM" id="MobiDB-lite"/>
    </source>
</evidence>
<dbReference type="AlphaFoldDB" id="A0AAV8AA40"/>
<name>A0AAV8AA40_9EUKA</name>
<dbReference type="PANTHER" id="PTHR16019">
    <property type="entry name" value="SYNAPSE-ASSOCIATED PROTEIN"/>
    <property type="match status" value="1"/>
</dbReference>
<dbReference type="InterPro" id="IPR005607">
    <property type="entry name" value="BSD_dom"/>
</dbReference>
<accession>A0AAV8AA40</accession>
<dbReference type="Proteomes" id="UP001146793">
    <property type="component" value="Unassembled WGS sequence"/>
</dbReference>
<dbReference type="InterPro" id="IPR035925">
    <property type="entry name" value="BSD_dom_sf"/>
</dbReference>
<dbReference type="EMBL" id="JANTQA010000012">
    <property type="protein sequence ID" value="KAJ3449597.1"/>
    <property type="molecule type" value="Genomic_DNA"/>
</dbReference>
<dbReference type="PROSITE" id="PS50858">
    <property type="entry name" value="BSD"/>
    <property type="match status" value="1"/>
</dbReference>